<dbReference type="Pfam" id="PF09335">
    <property type="entry name" value="VTT_dom"/>
    <property type="match status" value="1"/>
</dbReference>
<feature type="domain" description="VTT" evidence="2">
    <location>
        <begin position="45"/>
        <end position="156"/>
    </location>
</feature>
<reference evidence="3" key="1">
    <citation type="journal article" date="2020" name="mSystems">
        <title>Genome- and Community-Level Interaction Insights into Carbon Utilization and Element Cycling Functions of Hydrothermarchaeota in Hydrothermal Sediment.</title>
        <authorList>
            <person name="Zhou Z."/>
            <person name="Liu Y."/>
            <person name="Xu W."/>
            <person name="Pan J."/>
            <person name="Luo Z.H."/>
            <person name="Li M."/>
        </authorList>
    </citation>
    <scope>NUCLEOTIDE SEQUENCE [LARGE SCALE GENOMIC DNA]</scope>
    <source>
        <strain evidence="3">SpSt-468</strain>
    </source>
</reference>
<dbReference type="PANTHER" id="PTHR42709">
    <property type="entry name" value="ALKALINE PHOSPHATASE LIKE PROTEIN"/>
    <property type="match status" value="1"/>
</dbReference>
<feature type="transmembrane region" description="Helical" evidence="1">
    <location>
        <begin position="136"/>
        <end position="159"/>
    </location>
</feature>
<accession>A0A7C3IXD6</accession>
<keyword evidence="1" id="KW-0472">Membrane</keyword>
<protein>
    <submittedName>
        <fullName evidence="3">DedA family protein</fullName>
    </submittedName>
</protein>
<name>A0A7C3IXD6_9CREN</name>
<evidence type="ECO:0000256" key="1">
    <source>
        <dbReference type="SAM" id="Phobius"/>
    </source>
</evidence>
<dbReference type="AlphaFoldDB" id="A0A7C3IXD6"/>
<evidence type="ECO:0000259" key="2">
    <source>
        <dbReference type="Pfam" id="PF09335"/>
    </source>
</evidence>
<dbReference type="InterPro" id="IPR051311">
    <property type="entry name" value="DedA_domain"/>
</dbReference>
<feature type="transmembrane region" description="Helical" evidence="1">
    <location>
        <begin position="107"/>
        <end position="129"/>
    </location>
</feature>
<dbReference type="PANTHER" id="PTHR42709:SF10">
    <property type="entry name" value="SNARE ASSOCIATED GOLGI PROTEIN"/>
    <property type="match status" value="1"/>
</dbReference>
<gene>
    <name evidence="3" type="ORF">ENS19_04045</name>
</gene>
<keyword evidence="1" id="KW-1133">Transmembrane helix</keyword>
<dbReference type="EMBL" id="DSTX01000005">
    <property type="protein sequence ID" value="HFK20434.1"/>
    <property type="molecule type" value="Genomic_DNA"/>
</dbReference>
<keyword evidence="1" id="KW-0812">Transmembrane</keyword>
<organism evidence="3">
    <name type="scientific">Candidatus Methanomethylicus mesodigestus</name>
    <dbReference type="NCBI Taxonomy" id="1867258"/>
    <lineage>
        <taxon>Archaea</taxon>
        <taxon>Thermoproteota</taxon>
        <taxon>Methanosuratincolia</taxon>
        <taxon>Candidatus Methanomethylicales</taxon>
        <taxon>Candidatus Methanomethylicaceae</taxon>
        <taxon>Candidatus Methanomethylicus</taxon>
    </lineage>
</organism>
<feature type="transmembrane region" description="Helical" evidence="1">
    <location>
        <begin position="171"/>
        <end position="190"/>
    </location>
</feature>
<sequence length="226" mass="24673">MMEKNGGTLDWFELIITALQSYGYFGMFLVGAVGNMIPFLPVPFLIPVFLVAGVTDPLPLGIAVGLGATLGKCVSYAVGRGGAAFLGEKKKEELKCFSRALGKYGDLAIFIFSAFPLPDDVIVIPFGIARYNFKRFFLMLLAGKLFLGLLVSYAGHYSFEIAISFLGGENLLAGALISIVLVVLLTVLILKINWIDAVEYTQNHGLFAYIKLMFKKALRRVGSLNR</sequence>
<evidence type="ECO:0000313" key="3">
    <source>
        <dbReference type="EMBL" id="HFK20434.1"/>
    </source>
</evidence>
<feature type="transmembrane region" description="Helical" evidence="1">
    <location>
        <begin position="21"/>
        <end position="50"/>
    </location>
</feature>
<dbReference type="GO" id="GO:0005886">
    <property type="term" value="C:plasma membrane"/>
    <property type="evidence" value="ECO:0007669"/>
    <property type="project" value="TreeGrafter"/>
</dbReference>
<comment type="caution">
    <text evidence="3">The sequence shown here is derived from an EMBL/GenBank/DDBJ whole genome shotgun (WGS) entry which is preliminary data.</text>
</comment>
<proteinExistence type="predicted"/>
<dbReference type="InterPro" id="IPR032816">
    <property type="entry name" value="VTT_dom"/>
</dbReference>